<evidence type="ECO:0000313" key="7">
    <source>
        <dbReference type="EMBL" id="MBE5040233.1"/>
    </source>
</evidence>
<comment type="similarity">
    <text evidence="2 5">Belongs to the citrate synthase family.</text>
</comment>
<dbReference type="Gene3D" id="1.10.580.10">
    <property type="entry name" value="Citrate Synthase, domain 1"/>
    <property type="match status" value="1"/>
</dbReference>
<dbReference type="PIRSF" id="PIRSF001369">
    <property type="entry name" value="Citrate_synth"/>
    <property type="match status" value="1"/>
</dbReference>
<dbReference type="GO" id="GO:0036440">
    <property type="term" value="F:citrate synthase activity"/>
    <property type="evidence" value="ECO:0007669"/>
    <property type="project" value="UniProtKB-EC"/>
</dbReference>
<dbReference type="AlphaFoldDB" id="A0A9D5LYB2"/>
<evidence type="ECO:0000256" key="3">
    <source>
        <dbReference type="ARBA" id="ARBA00022679"/>
    </source>
</evidence>
<comment type="caution">
    <text evidence="7">The sequence shown here is derived from an EMBL/GenBank/DDBJ whole genome shotgun (WGS) entry which is preliminary data.</text>
</comment>
<dbReference type="PANTHER" id="PTHR11739">
    <property type="entry name" value="CITRATE SYNTHASE"/>
    <property type="match status" value="1"/>
</dbReference>
<keyword evidence="3 5" id="KW-0808">Transferase</keyword>
<dbReference type="CDD" id="cd06113">
    <property type="entry name" value="citrate_synt_like_1_2"/>
    <property type="match status" value="1"/>
</dbReference>
<protein>
    <recommendedName>
        <fullName evidence="5">Citrate synthase</fullName>
    </recommendedName>
</protein>
<gene>
    <name evidence="7" type="ORF">INF28_07135</name>
</gene>
<dbReference type="InterPro" id="IPR016142">
    <property type="entry name" value="Citrate_synth-like_lrg_a-sub"/>
</dbReference>
<dbReference type="InterPro" id="IPR024176">
    <property type="entry name" value="Citrate_synthase_bac-typ"/>
</dbReference>
<evidence type="ECO:0000256" key="6">
    <source>
        <dbReference type="PIRSR" id="PIRSR001369-1"/>
    </source>
</evidence>
<organism evidence="7 8">
    <name type="scientific">Ructibacterium gallinarum</name>
    <dbReference type="NCBI Taxonomy" id="2779355"/>
    <lineage>
        <taxon>Bacteria</taxon>
        <taxon>Bacillati</taxon>
        <taxon>Bacillota</taxon>
        <taxon>Clostridia</taxon>
        <taxon>Eubacteriales</taxon>
        <taxon>Oscillospiraceae</taxon>
        <taxon>Ructibacterium</taxon>
    </lineage>
</organism>
<accession>A0A9D5LYB2</accession>
<comment type="pathway">
    <text evidence="1">Carbohydrate metabolism; tricarboxylic acid cycle.</text>
</comment>
<dbReference type="Proteomes" id="UP000806542">
    <property type="component" value="Unassembled WGS sequence"/>
</dbReference>
<dbReference type="InterPro" id="IPR002020">
    <property type="entry name" value="Citrate_synthase"/>
</dbReference>
<dbReference type="Pfam" id="PF00285">
    <property type="entry name" value="Citrate_synt"/>
    <property type="match status" value="1"/>
</dbReference>
<dbReference type="Gene3D" id="1.10.230.10">
    <property type="entry name" value="Cytochrome P450-Terp, domain 2"/>
    <property type="match status" value="1"/>
</dbReference>
<dbReference type="GO" id="GO:0005975">
    <property type="term" value="P:carbohydrate metabolic process"/>
    <property type="evidence" value="ECO:0007669"/>
    <property type="project" value="TreeGrafter"/>
</dbReference>
<evidence type="ECO:0000256" key="5">
    <source>
        <dbReference type="PIRNR" id="PIRNR001369"/>
    </source>
</evidence>
<dbReference type="EMBL" id="JADCKB010000012">
    <property type="protein sequence ID" value="MBE5040233.1"/>
    <property type="molecule type" value="Genomic_DNA"/>
</dbReference>
<evidence type="ECO:0000313" key="8">
    <source>
        <dbReference type="Proteomes" id="UP000806542"/>
    </source>
</evidence>
<dbReference type="GO" id="GO:0005829">
    <property type="term" value="C:cytosol"/>
    <property type="evidence" value="ECO:0007669"/>
    <property type="project" value="TreeGrafter"/>
</dbReference>
<dbReference type="NCBIfam" id="NF010635">
    <property type="entry name" value="PRK14032.1"/>
    <property type="match status" value="1"/>
</dbReference>
<comment type="catalytic activity">
    <reaction evidence="4">
        <text>oxaloacetate + acetyl-CoA + H2O = citrate + CoA + H(+)</text>
        <dbReference type="Rhea" id="RHEA:16845"/>
        <dbReference type="ChEBI" id="CHEBI:15377"/>
        <dbReference type="ChEBI" id="CHEBI:15378"/>
        <dbReference type="ChEBI" id="CHEBI:16452"/>
        <dbReference type="ChEBI" id="CHEBI:16947"/>
        <dbReference type="ChEBI" id="CHEBI:57287"/>
        <dbReference type="ChEBI" id="CHEBI:57288"/>
        <dbReference type="EC" id="2.3.3.16"/>
    </reaction>
</comment>
<reference evidence="7" key="1">
    <citation type="submission" date="2020-10" db="EMBL/GenBank/DDBJ databases">
        <title>ChiBAC.</title>
        <authorList>
            <person name="Zenner C."/>
            <person name="Hitch T.C.A."/>
            <person name="Clavel T."/>
        </authorList>
    </citation>
    <scope>NUCLEOTIDE SEQUENCE</scope>
    <source>
        <strain evidence="7">DSM 107454</strain>
    </source>
</reference>
<dbReference type="InterPro" id="IPR036969">
    <property type="entry name" value="Citrate_synthase_sf"/>
</dbReference>
<evidence type="ECO:0000256" key="4">
    <source>
        <dbReference type="ARBA" id="ARBA00049288"/>
    </source>
</evidence>
<feature type="active site" evidence="6">
    <location>
        <position position="340"/>
    </location>
</feature>
<keyword evidence="8" id="KW-1185">Reference proteome</keyword>
<dbReference type="PRINTS" id="PR00143">
    <property type="entry name" value="CITRTSNTHASE"/>
</dbReference>
<dbReference type="RefSeq" id="WP_226392781.1">
    <property type="nucleotide sequence ID" value="NZ_JADCKB010000012.1"/>
</dbReference>
<evidence type="ECO:0000256" key="2">
    <source>
        <dbReference type="ARBA" id="ARBA00010566"/>
    </source>
</evidence>
<dbReference type="PANTHER" id="PTHR11739:SF4">
    <property type="entry name" value="CITRATE SYNTHASE, PEROXISOMAL"/>
    <property type="match status" value="1"/>
</dbReference>
<evidence type="ECO:0000256" key="1">
    <source>
        <dbReference type="ARBA" id="ARBA00005163"/>
    </source>
</evidence>
<proteinExistence type="inferred from homology"/>
<name>A0A9D5LYB2_9FIRM</name>
<dbReference type="SUPFAM" id="SSF48256">
    <property type="entry name" value="Citrate synthase"/>
    <property type="match status" value="1"/>
</dbReference>
<dbReference type="InterPro" id="IPR016143">
    <property type="entry name" value="Citrate_synth-like_sm_a-sub"/>
</dbReference>
<feature type="active site" evidence="6">
    <location>
        <position position="399"/>
    </location>
</feature>
<dbReference type="GO" id="GO:0006099">
    <property type="term" value="P:tricarboxylic acid cycle"/>
    <property type="evidence" value="ECO:0007669"/>
    <property type="project" value="InterPro"/>
</dbReference>
<sequence length="472" mass="53175">MDRYESSQTRQTVEANIQAYINLIHQQNSVWNSIPSHYYSDYNVKRGLRNADGSGVLAGLTTIGEVHGYVMDEGNKAAVEGKLRYRGIDVEDIVKNCQKEHRFGFEETAFLLMFGFLPDRETLDQFTQVLASRRDLPYEFTEDMIFKAPSKNIMNKLGRCVLALYSYDDNPDDISVANLLRQSFDLIARFPVLVANAYSCKRHYFDGESLVLHNQNPTLSAAENFLYMIRPDNRYTPLEAEILDLALILQAEHGGGNNSAFTVHVLSSTGTDTYSAISAAVGSLKGPKHGGANDKMLSMMSEIKANVKNWEDEDEVLAYLKKILRKEAGDGKGLIYGMGHAVYTISDPRTGILKAKAKELSEVTGHQKEFALHDLVQRLAPRAFLEEKGLEKDICANVDFYSGFVYQMMGLPQELYTPLFAMSRIVGWCAHRIEEVMTSNKIIRPAYKTIAKRLPYTPIDQREKLMTDNAES</sequence>